<dbReference type="CDD" id="cd10918">
    <property type="entry name" value="CE4_NodB_like_5s_6s"/>
    <property type="match status" value="1"/>
</dbReference>
<comment type="caution">
    <text evidence="8">The sequence shown here is derived from an EMBL/GenBank/DDBJ whole genome shotgun (WGS) entry which is preliminary data.</text>
</comment>
<comment type="subcellular location">
    <subcellularLocation>
        <location evidence="2">Secreted</location>
    </subcellularLocation>
</comment>
<proteinExistence type="inferred from homology"/>
<evidence type="ECO:0000256" key="2">
    <source>
        <dbReference type="ARBA" id="ARBA00004613"/>
    </source>
</evidence>
<dbReference type="InterPro" id="IPR011330">
    <property type="entry name" value="Glyco_hydro/deAcase_b/a-brl"/>
</dbReference>
<feature type="domain" description="NodB homology" evidence="7">
    <location>
        <begin position="127"/>
        <end position="376"/>
    </location>
</feature>
<dbReference type="PROSITE" id="PS51677">
    <property type="entry name" value="NODB"/>
    <property type="match status" value="1"/>
</dbReference>
<evidence type="ECO:0000313" key="9">
    <source>
        <dbReference type="Proteomes" id="UP000532010"/>
    </source>
</evidence>
<comment type="similarity">
    <text evidence="3">Belongs to the polysaccharide deacetylase family.</text>
</comment>
<dbReference type="GO" id="GO:0005576">
    <property type="term" value="C:extracellular region"/>
    <property type="evidence" value="ECO:0007669"/>
    <property type="project" value="UniProtKB-SubCell"/>
</dbReference>
<gene>
    <name evidence="8" type="ORF">FHR70_004795</name>
</gene>
<accession>A0A7W4VRQ6</accession>
<dbReference type="AlphaFoldDB" id="A0A7W4VRQ6"/>
<dbReference type="GO" id="GO:0016810">
    <property type="term" value="F:hydrolase activity, acting on carbon-nitrogen (but not peptide) bonds"/>
    <property type="evidence" value="ECO:0007669"/>
    <property type="project" value="InterPro"/>
</dbReference>
<evidence type="ECO:0000259" key="7">
    <source>
        <dbReference type="PROSITE" id="PS51677"/>
    </source>
</evidence>
<evidence type="ECO:0000313" key="8">
    <source>
        <dbReference type="EMBL" id="MBB3021690.1"/>
    </source>
</evidence>
<dbReference type="PANTHER" id="PTHR34216">
    <property type="match status" value="1"/>
</dbReference>
<keyword evidence="5" id="KW-0732">Signal</keyword>
<organism evidence="8 9">
    <name type="scientific">Microvirga lupini</name>
    <dbReference type="NCBI Taxonomy" id="420324"/>
    <lineage>
        <taxon>Bacteria</taxon>
        <taxon>Pseudomonadati</taxon>
        <taxon>Pseudomonadota</taxon>
        <taxon>Alphaproteobacteria</taxon>
        <taxon>Hyphomicrobiales</taxon>
        <taxon>Methylobacteriaceae</taxon>
        <taxon>Microvirga</taxon>
    </lineage>
</organism>
<evidence type="ECO:0000256" key="1">
    <source>
        <dbReference type="ARBA" id="ARBA00003236"/>
    </source>
</evidence>
<evidence type="ECO:0000256" key="6">
    <source>
        <dbReference type="ARBA" id="ARBA00032976"/>
    </source>
</evidence>
<dbReference type="GO" id="GO:0005975">
    <property type="term" value="P:carbohydrate metabolic process"/>
    <property type="evidence" value="ECO:0007669"/>
    <property type="project" value="InterPro"/>
</dbReference>
<dbReference type="InterPro" id="IPR051398">
    <property type="entry name" value="Polysacch_Deacetylase"/>
</dbReference>
<dbReference type="PANTHER" id="PTHR34216:SF3">
    <property type="entry name" value="POLY-BETA-1,6-N-ACETYL-D-GLUCOSAMINE N-DEACETYLASE"/>
    <property type="match status" value="1"/>
</dbReference>
<dbReference type="Pfam" id="PF01522">
    <property type="entry name" value="Polysacc_deac_1"/>
    <property type="match status" value="2"/>
</dbReference>
<dbReference type="Proteomes" id="UP000532010">
    <property type="component" value="Unassembled WGS sequence"/>
</dbReference>
<sequence>MMQRYSEPNELVIDDTSLLPQFLARDTSLHPDERGKTQSKSRFAQTAKKALVRSGLVALARRMPTSEECATILRYHSVSAGQNYCSPTIAVSPELFERQMSFLARNYIVFPLGELLARFARRELPKGSVAITFDDGYLDNATNALPILARYGLTATFFVTSDAVLGKGSFWVGWLYRAVATASDATLSRACQAMAGTARPGASRDACFAALAALVDNARGGVRQSYLSELERLFPAMPPLAAPSDFMMTVNDLREMHQAGMTIGAHTATHRVLAGIDRQVVQEELSRSKTDLETALETAVDHLAYPNGHVLKNVDETAISVAGEIGYVSAGTSRRGILTKTSSYLDLPRQGVNEMLGFEGFVFKLEETRFSRLLRG</sequence>
<protein>
    <recommendedName>
        <fullName evidence="4">Chitooligosaccharide deacetylase</fullName>
    </recommendedName>
    <alternativeName>
        <fullName evidence="6">Nodulation protein B</fullName>
    </alternativeName>
</protein>
<reference evidence="8 9" key="1">
    <citation type="submission" date="2020-08" db="EMBL/GenBank/DDBJ databases">
        <title>The Agave Microbiome: Exploring the role of microbial communities in plant adaptations to desert environments.</title>
        <authorList>
            <person name="Partida-Martinez L.P."/>
        </authorList>
    </citation>
    <scope>NUCLEOTIDE SEQUENCE [LARGE SCALE GENOMIC DNA]</scope>
    <source>
        <strain evidence="8 9">AT3.9</strain>
    </source>
</reference>
<evidence type="ECO:0000256" key="3">
    <source>
        <dbReference type="ARBA" id="ARBA00010973"/>
    </source>
</evidence>
<dbReference type="Gene3D" id="3.20.20.370">
    <property type="entry name" value="Glycoside hydrolase/deacetylase"/>
    <property type="match status" value="1"/>
</dbReference>
<keyword evidence="9" id="KW-1185">Reference proteome</keyword>
<comment type="function">
    <text evidence="1">Is involved in generating a small heat-stable compound (Nod), an acylated oligomer of N-acetylglucosamine, that stimulates mitosis in various plant protoplasts.</text>
</comment>
<evidence type="ECO:0000256" key="5">
    <source>
        <dbReference type="ARBA" id="ARBA00022729"/>
    </source>
</evidence>
<evidence type="ECO:0000256" key="4">
    <source>
        <dbReference type="ARBA" id="ARBA00020071"/>
    </source>
</evidence>
<dbReference type="SUPFAM" id="SSF88713">
    <property type="entry name" value="Glycoside hydrolase/deacetylase"/>
    <property type="match status" value="1"/>
</dbReference>
<dbReference type="InterPro" id="IPR002509">
    <property type="entry name" value="NODB_dom"/>
</dbReference>
<name>A0A7W4VRQ6_9HYPH</name>
<dbReference type="EMBL" id="JACHWB010000013">
    <property type="protein sequence ID" value="MBB3021690.1"/>
    <property type="molecule type" value="Genomic_DNA"/>
</dbReference>